<dbReference type="KEGG" id="pbap:Pla133_29940"/>
<name>A0A518BLQ1_9BACT</name>
<feature type="transmembrane region" description="Helical" evidence="6">
    <location>
        <begin position="45"/>
        <end position="67"/>
    </location>
</feature>
<feature type="transmembrane region" description="Helical" evidence="6">
    <location>
        <begin position="166"/>
        <end position="183"/>
    </location>
</feature>
<evidence type="ECO:0000256" key="6">
    <source>
        <dbReference type="SAM" id="Phobius"/>
    </source>
</evidence>
<keyword evidence="2" id="KW-1003">Cell membrane</keyword>
<evidence type="ECO:0000256" key="2">
    <source>
        <dbReference type="ARBA" id="ARBA00022475"/>
    </source>
</evidence>
<comment type="subcellular location">
    <subcellularLocation>
        <location evidence="1">Membrane</location>
        <topology evidence="1">Multi-pass membrane protein</topology>
    </subcellularLocation>
</comment>
<feature type="transmembrane region" description="Helical" evidence="6">
    <location>
        <begin position="211"/>
        <end position="230"/>
    </location>
</feature>
<evidence type="ECO:0000256" key="4">
    <source>
        <dbReference type="ARBA" id="ARBA00022989"/>
    </source>
</evidence>
<dbReference type="InterPro" id="IPR044878">
    <property type="entry name" value="UbiA_sf"/>
</dbReference>
<gene>
    <name evidence="7" type="ORF">Pla133_29940</name>
</gene>
<evidence type="ECO:0000313" key="8">
    <source>
        <dbReference type="Proteomes" id="UP000316921"/>
    </source>
</evidence>
<reference evidence="7 8" key="1">
    <citation type="submission" date="2019-02" db="EMBL/GenBank/DDBJ databases">
        <title>Deep-cultivation of Planctomycetes and their phenomic and genomic characterization uncovers novel biology.</title>
        <authorList>
            <person name="Wiegand S."/>
            <person name="Jogler M."/>
            <person name="Boedeker C."/>
            <person name="Pinto D."/>
            <person name="Vollmers J."/>
            <person name="Rivas-Marin E."/>
            <person name="Kohn T."/>
            <person name="Peeters S.H."/>
            <person name="Heuer A."/>
            <person name="Rast P."/>
            <person name="Oberbeckmann S."/>
            <person name="Bunk B."/>
            <person name="Jeske O."/>
            <person name="Meyerdierks A."/>
            <person name="Storesund J.E."/>
            <person name="Kallscheuer N."/>
            <person name="Luecker S."/>
            <person name="Lage O.M."/>
            <person name="Pohl T."/>
            <person name="Merkel B.J."/>
            <person name="Hornburger P."/>
            <person name="Mueller R.-W."/>
            <person name="Bruemmer F."/>
            <person name="Labrenz M."/>
            <person name="Spormann A.M."/>
            <person name="Op den Camp H."/>
            <person name="Overmann J."/>
            <person name="Amann R."/>
            <person name="Jetten M.S.M."/>
            <person name="Mascher T."/>
            <person name="Medema M.H."/>
            <person name="Devos D.P."/>
            <person name="Kaster A.-K."/>
            <person name="Ovreas L."/>
            <person name="Rohde M."/>
            <person name="Galperin M.Y."/>
            <person name="Jogler C."/>
        </authorList>
    </citation>
    <scope>NUCLEOTIDE SEQUENCE [LARGE SCALE GENOMIC DNA]</scope>
    <source>
        <strain evidence="7 8">Pla133</strain>
    </source>
</reference>
<keyword evidence="5 6" id="KW-0472">Membrane</keyword>
<dbReference type="GO" id="GO:0016765">
    <property type="term" value="F:transferase activity, transferring alkyl or aryl (other than methyl) groups"/>
    <property type="evidence" value="ECO:0007669"/>
    <property type="project" value="InterPro"/>
</dbReference>
<dbReference type="NCBIfam" id="NF008978">
    <property type="entry name" value="PRK12324.1-4"/>
    <property type="match status" value="1"/>
</dbReference>
<protein>
    <submittedName>
        <fullName evidence="7">Decaprenyl-phosphate phosphoribosyltransferase</fullName>
        <ecNumber evidence="7">2.4.2.45</ecNumber>
    </submittedName>
</protein>
<dbReference type="AlphaFoldDB" id="A0A518BLQ1"/>
<feature type="transmembrane region" description="Helical" evidence="6">
    <location>
        <begin position="117"/>
        <end position="134"/>
    </location>
</feature>
<accession>A0A518BLQ1</accession>
<evidence type="ECO:0000256" key="1">
    <source>
        <dbReference type="ARBA" id="ARBA00004141"/>
    </source>
</evidence>
<proteinExistence type="predicted"/>
<dbReference type="PANTHER" id="PTHR42723:SF1">
    <property type="entry name" value="CHLOROPHYLL SYNTHASE, CHLOROPLASTIC"/>
    <property type="match status" value="1"/>
</dbReference>
<dbReference type="RefSeq" id="WP_145066474.1">
    <property type="nucleotide sequence ID" value="NZ_CP036287.1"/>
</dbReference>
<keyword evidence="8" id="KW-1185">Reference proteome</keyword>
<dbReference type="EMBL" id="CP036287">
    <property type="protein sequence ID" value="QDU67905.1"/>
    <property type="molecule type" value="Genomic_DNA"/>
</dbReference>
<evidence type="ECO:0000256" key="5">
    <source>
        <dbReference type="ARBA" id="ARBA00023136"/>
    </source>
</evidence>
<organism evidence="7 8">
    <name type="scientific">Engelhardtia mirabilis</name>
    <dbReference type="NCBI Taxonomy" id="2528011"/>
    <lineage>
        <taxon>Bacteria</taxon>
        <taxon>Pseudomonadati</taxon>
        <taxon>Planctomycetota</taxon>
        <taxon>Planctomycetia</taxon>
        <taxon>Planctomycetia incertae sedis</taxon>
        <taxon>Engelhardtia</taxon>
    </lineage>
</organism>
<feature type="transmembrane region" description="Helical" evidence="6">
    <location>
        <begin position="141"/>
        <end position="160"/>
    </location>
</feature>
<dbReference type="Pfam" id="PF01040">
    <property type="entry name" value="UbiA"/>
    <property type="match status" value="1"/>
</dbReference>
<dbReference type="InterPro" id="IPR050475">
    <property type="entry name" value="Prenyltransferase_related"/>
</dbReference>
<keyword evidence="7" id="KW-0328">Glycosyltransferase</keyword>
<dbReference type="PANTHER" id="PTHR42723">
    <property type="entry name" value="CHLOROPHYLL SYNTHASE"/>
    <property type="match status" value="1"/>
</dbReference>
<feature type="transmembrane region" description="Helical" evidence="6">
    <location>
        <begin position="88"/>
        <end position="111"/>
    </location>
</feature>
<evidence type="ECO:0000313" key="7">
    <source>
        <dbReference type="EMBL" id="QDU67905.1"/>
    </source>
</evidence>
<feature type="transmembrane region" description="Helical" evidence="6">
    <location>
        <begin position="245"/>
        <end position="262"/>
    </location>
</feature>
<feature type="transmembrane region" description="Helical" evidence="6">
    <location>
        <begin position="283"/>
        <end position="302"/>
    </location>
</feature>
<dbReference type="GO" id="GO:0016020">
    <property type="term" value="C:membrane"/>
    <property type="evidence" value="ECO:0007669"/>
    <property type="project" value="UniProtKB-SubCell"/>
</dbReference>
<keyword evidence="4 6" id="KW-1133">Transmembrane helix</keyword>
<evidence type="ECO:0000256" key="3">
    <source>
        <dbReference type="ARBA" id="ARBA00022692"/>
    </source>
</evidence>
<keyword evidence="7" id="KW-0808">Transferase</keyword>
<dbReference type="InterPro" id="IPR000537">
    <property type="entry name" value="UbiA_prenyltransferase"/>
</dbReference>
<dbReference type="CDD" id="cd13963">
    <property type="entry name" value="PT_UbiA_2"/>
    <property type="match status" value="1"/>
</dbReference>
<dbReference type="Gene3D" id="1.10.357.140">
    <property type="entry name" value="UbiA prenyltransferase"/>
    <property type="match status" value="1"/>
</dbReference>
<dbReference type="GO" id="GO:0016757">
    <property type="term" value="F:glycosyltransferase activity"/>
    <property type="evidence" value="ECO:0007669"/>
    <property type="project" value="UniProtKB-KW"/>
</dbReference>
<keyword evidence="3 6" id="KW-0812">Transmembrane</keyword>
<dbReference type="EC" id="2.4.2.45" evidence="7"/>
<dbReference type="Proteomes" id="UP000316921">
    <property type="component" value="Chromosome"/>
</dbReference>
<sequence>MTLPPLVRALRPHQWSKNVFVLAAIGFALGDRSLGVDHVEGAIIAVLFAFGAFSLASSSIYVLNDLLDVESDRLHPEKRLRPIAAGELSTGAAKLAAIGCAVGAAVLAVLAGGDPTPVWAILAGYVAINVAYSFGLKRIVLVDVFCIATGFLLRVAVGGAAAGIELSRWLLLCTLFLALFLGLNKRRAEIALLGDAAADHRANLSQYSTGFLDQMISVMAACTIVCYTLYTVDPVTAAKFGEGNRLVWSVPFVVFGLGRYMLLARSGTDTGNPTKVFLGGDRLFALNTLAWLAVVVAVLAGLI</sequence>